<dbReference type="RefSeq" id="XP_003743671.1">
    <property type="nucleotide sequence ID" value="XM_003743623.2"/>
</dbReference>
<accession>A0AAJ6VY06</accession>
<dbReference type="InterPro" id="IPR032752">
    <property type="entry name" value="DC-UbP/UBTD2_N"/>
</dbReference>
<name>A0AAJ6VY06_9ACAR</name>
<dbReference type="Pfam" id="PF00240">
    <property type="entry name" value="ubiquitin"/>
    <property type="match status" value="1"/>
</dbReference>
<dbReference type="Pfam" id="PF16455">
    <property type="entry name" value="UBD"/>
    <property type="match status" value="1"/>
</dbReference>
<dbReference type="InterPro" id="IPR029071">
    <property type="entry name" value="Ubiquitin-like_domsf"/>
</dbReference>
<protein>
    <submittedName>
        <fullName evidence="3">Ubiquitin domain-containing protein 1</fullName>
    </submittedName>
</protein>
<evidence type="ECO:0000313" key="3">
    <source>
        <dbReference type="RefSeq" id="XP_003743671.1"/>
    </source>
</evidence>
<dbReference type="CDD" id="cd01794">
    <property type="entry name" value="Ubl_UBTD"/>
    <property type="match status" value="1"/>
</dbReference>
<evidence type="ECO:0000259" key="1">
    <source>
        <dbReference type="PROSITE" id="PS50053"/>
    </source>
</evidence>
<keyword evidence="2" id="KW-1185">Reference proteome</keyword>
<organism evidence="2 3">
    <name type="scientific">Galendromus occidentalis</name>
    <name type="common">western predatory mite</name>
    <dbReference type="NCBI Taxonomy" id="34638"/>
    <lineage>
        <taxon>Eukaryota</taxon>
        <taxon>Metazoa</taxon>
        <taxon>Ecdysozoa</taxon>
        <taxon>Arthropoda</taxon>
        <taxon>Chelicerata</taxon>
        <taxon>Arachnida</taxon>
        <taxon>Acari</taxon>
        <taxon>Parasitiformes</taxon>
        <taxon>Mesostigmata</taxon>
        <taxon>Gamasina</taxon>
        <taxon>Phytoseioidea</taxon>
        <taxon>Phytoseiidae</taxon>
        <taxon>Typhlodrominae</taxon>
        <taxon>Galendromus</taxon>
    </lineage>
</organism>
<gene>
    <name evidence="3" type="primary">LOC100907087</name>
</gene>
<dbReference type="PROSITE" id="PS50053">
    <property type="entry name" value="UBIQUITIN_2"/>
    <property type="match status" value="1"/>
</dbReference>
<dbReference type="SUPFAM" id="SSF54236">
    <property type="entry name" value="Ubiquitin-like"/>
    <property type="match status" value="1"/>
</dbReference>
<dbReference type="GeneID" id="100907087"/>
<sequence length="235" mass="25769">MGSCLSSSRDRSRPSSADIQIGSVQLSAISIGKNQALRNEPLKWKSEVPLTEGQLRSKRDEFWDTAPAFDGRREIWDALRAAAVASESSDYSLAQAIVDGANISLPNGTLLDCYDELGNRYQLPIYCLCSPINLVEDSSSSMSDSPSPESEPYLSGEEIILKVRTSTLGPDRKLNVRTGESILHAKRRLQASIDVDTSSQRWFFGGKLLQDKQKISDTKLQSGHVVQVAIPPAQT</sequence>
<dbReference type="Gene3D" id="3.10.20.90">
    <property type="entry name" value="Phosphatidylinositol 3-kinase Catalytic Subunit, Chain A, domain 1"/>
    <property type="match status" value="1"/>
</dbReference>
<reference evidence="3" key="1">
    <citation type="submission" date="2025-08" db="UniProtKB">
        <authorList>
            <consortium name="RefSeq"/>
        </authorList>
    </citation>
    <scope>IDENTIFICATION</scope>
</reference>
<feature type="domain" description="Ubiquitin-like" evidence="1">
    <location>
        <begin position="157"/>
        <end position="230"/>
    </location>
</feature>
<dbReference type="InterPro" id="IPR000626">
    <property type="entry name" value="Ubiquitin-like_dom"/>
</dbReference>
<evidence type="ECO:0000313" key="2">
    <source>
        <dbReference type="Proteomes" id="UP000694867"/>
    </source>
</evidence>
<dbReference type="AlphaFoldDB" id="A0AAJ6VY06"/>
<dbReference type="InterPro" id="IPR038169">
    <property type="entry name" value="DC-UbP/UBTD2_N_sf"/>
</dbReference>
<dbReference type="PANTHER" id="PTHR13609">
    <property type="entry name" value="UBIQUITIN DOMAIN CONTAINING 1 PROTEIN-RELATED"/>
    <property type="match status" value="1"/>
</dbReference>
<dbReference type="Gene3D" id="1.20.225.20">
    <property type="entry name" value="Ub domain-containing protein, DC-UbP/UBTD2, N-terminal domain"/>
    <property type="match status" value="1"/>
</dbReference>
<proteinExistence type="predicted"/>
<dbReference type="KEGG" id="goe:100907087"/>
<dbReference type="InterPro" id="IPR039869">
    <property type="entry name" value="UBTD1/2"/>
</dbReference>
<dbReference type="Proteomes" id="UP000694867">
    <property type="component" value="Unplaced"/>
</dbReference>